<keyword evidence="7 11" id="KW-0472">Membrane</keyword>
<protein>
    <recommendedName>
        <fullName evidence="9">Phosphoethanolamine transferase EptA</fullName>
    </recommendedName>
    <alternativeName>
        <fullName evidence="10">Polymyxin resistance protein PmrC</fullName>
    </alternativeName>
</protein>
<dbReference type="GO" id="GO:0009244">
    <property type="term" value="P:lipopolysaccharide core region biosynthetic process"/>
    <property type="evidence" value="ECO:0007669"/>
    <property type="project" value="TreeGrafter"/>
</dbReference>
<dbReference type="HOGENOM" id="CLU_018534_1_0_6"/>
<dbReference type="PATRIC" id="fig|1166016.3.peg.4249"/>
<feature type="transmembrane region" description="Helical" evidence="11">
    <location>
        <begin position="121"/>
        <end position="143"/>
    </location>
</feature>
<evidence type="ECO:0000313" key="17">
    <source>
        <dbReference type="Proteomes" id="UP001194579"/>
    </source>
</evidence>
<name>A0A0H3IAT6_PECPM</name>
<dbReference type="Pfam" id="PF00884">
    <property type="entry name" value="Sulfatase"/>
    <property type="match status" value="1"/>
</dbReference>
<dbReference type="InterPro" id="IPR017850">
    <property type="entry name" value="Alkaline_phosphatase_core_sf"/>
</dbReference>
<dbReference type="PANTHER" id="PTHR30443:SF0">
    <property type="entry name" value="PHOSPHOETHANOLAMINE TRANSFERASE EPTA"/>
    <property type="match status" value="1"/>
</dbReference>
<keyword evidence="5 11" id="KW-0812">Transmembrane</keyword>
<evidence type="ECO:0000256" key="9">
    <source>
        <dbReference type="ARBA" id="ARBA00067355"/>
    </source>
</evidence>
<dbReference type="CDD" id="cd16017">
    <property type="entry name" value="LptA"/>
    <property type="match status" value="1"/>
</dbReference>
<evidence type="ECO:0000313" key="15">
    <source>
        <dbReference type="EMBL" id="MBI0556317.1"/>
    </source>
</evidence>
<feature type="transmembrane region" description="Helical" evidence="11">
    <location>
        <begin position="155"/>
        <end position="177"/>
    </location>
</feature>
<dbReference type="AlphaFoldDB" id="A0A0H3IAT6"/>
<evidence type="ECO:0000256" key="3">
    <source>
        <dbReference type="ARBA" id="ARBA00022519"/>
    </source>
</evidence>
<evidence type="ECO:0000256" key="11">
    <source>
        <dbReference type="SAM" id="Phobius"/>
    </source>
</evidence>
<feature type="domain" description="Phosphoethanolamine transferase N-terminal" evidence="13">
    <location>
        <begin position="59"/>
        <end position="210"/>
    </location>
</feature>
<dbReference type="KEGG" id="pec:W5S_4172"/>
<comment type="subcellular location">
    <subcellularLocation>
        <location evidence="1">Cell inner membrane</location>
        <topology evidence="1">Multi-pass membrane protein</topology>
    </subcellularLocation>
</comment>
<dbReference type="NCBIfam" id="NF028537">
    <property type="entry name" value="P_eth_NH2_trans"/>
    <property type="match status" value="1"/>
</dbReference>
<dbReference type="GO" id="GO:0005886">
    <property type="term" value="C:plasma membrane"/>
    <property type="evidence" value="ECO:0007669"/>
    <property type="project" value="UniProtKB-SubCell"/>
</dbReference>
<evidence type="ECO:0000259" key="13">
    <source>
        <dbReference type="Pfam" id="PF08019"/>
    </source>
</evidence>
<dbReference type="EMBL" id="CP003415">
    <property type="protein sequence ID" value="AFI92228.1"/>
    <property type="molecule type" value="Genomic_DNA"/>
</dbReference>
<evidence type="ECO:0000256" key="6">
    <source>
        <dbReference type="ARBA" id="ARBA00022989"/>
    </source>
</evidence>
<dbReference type="GO" id="GO:0016776">
    <property type="term" value="F:phosphotransferase activity, phosphate group as acceptor"/>
    <property type="evidence" value="ECO:0007669"/>
    <property type="project" value="TreeGrafter"/>
</dbReference>
<reference evidence="14" key="2">
    <citation type="submission" date="2012-03" db="EMBL/GenBank/DDBJ databases">
        <authorList>
            <person name="Koskinen P."/>
            <person name="Laine P."/>
            <person name="Niemi O."/>
            <person name="Nykyri J."/>
            <person name="Harjunpaa H."/>
            <person name="Auvinen P."/>
            <person name="Paulin L."/>
            <person name="Pirhonen M."/>
            <person name="Palva T."/>
            <person name="Holm L."/>
        </authorList>
    </citation>
    <scope>NUCLEOTIDE SEQUENCE</scope>
    <source>
        <strain evidence="14">SCC3193</strain>
    </source>
</reference>
<dbReference type="Proteomes" id="UP000008044">
    <property type="component" value="Chromosome"/>
</dbReference>
<proteinExistence type="inferred from homology"/>
<keyword evidence="4 15" id="KW-0808">Transferase</keyword>
<dbReference type="eggNOG" id="COG2194">
    <property type="taxonomic scope" value="Bacteria"/>
</dbReference>
<keyword evidence="3" id="KW-0997">Cell inner membrane</keyword>
<keyword evidence="2" id="KW-1003">Cell membrane</keyword>
<keyword evidence="17" id="KW-1185">Reference proteome</keyword>
<dbReference type="RefSeq" id="WP_014701627.1">
    <property type="nucleotide sequence ID" value="NC_017845.1"/>
</dbReference>
<organism evidence="14 16">
    <name type="scientific">Pectobacterium parmentieri</name>
    <dbReference type="NCBI Taxonomy" id="1905730"/>
    <lineage>
        <taxon>Bacteria</taxon>
        <taxon>Pseudomonadati</taxon>
        <taxon>Pseudomonadota</taxon>
        <taxon>Gammaproteobacteria</taxon>
        <taxon>Enterobacterales</taxon>
        <taxon>Pectobacteriaceae</taxon>
        <taxon>Pectobacterium</taxon>
    </lineage>
</organism>
<dbReference type="Pfam" id="PF08019">
    <property type="entry name" value="EptA_B_N"/>
    <property type="match status" value="1"/>
</dbReference>
<dbReference type="InterPro" id="IPR058130">
    <property type="entry name" value="PEA_transf_C"/>
</dbReference>
<feature type="domain" description="Sulfatase N-terminal" evidence="12">
    <location>
        <begin position="238"/>
        <end position="526"/>
    </location>
</feature>
<sequence>MKNLIPMGRPHLNSITFVLIFSAFITLAQNIAYYRQALQLLDMTDWSTLLFFLSMPVVIFAVLNILFTLLAAPYLRKAVIVFFLLTGAAAQYFMLNYGIIIDRTMIQNLVETTASESFSLLTPQLVAWVFFLGVIPAVLAIWIKIKPAKPTTLYIGMRVLSVIISLFAILSVAAFFYKDYASFMRNNKELVKAITPSNIVAASLSYHKHSALANLPLEQIGLDAHKVSPPSPTAKKNLVILVVGETSRAQNFSLGGYGKETNPLLAKDNVVYFENTSSCGTSTGVSVPCMFSNMPRQSFNGDVASHQEGLLDILQRAKVNVLWQENDGGCKDVCTRVPTVDVTSLKLPGLCTNGECHDEALFHGVEDYINKLDNDGIIVLHTIGSHGPSYYQRYPDAFKKFTPTCDTNQIQTCTQEALTNTYDNTILYVDFFLDKTINLLKQHRDKFNTSLVYLSDHGESLGENGIYLHSMPYSIAPKQQTHVPMLIWLSTGYQQQQAIQDTCLRQSAKQQDYSQDNLFHTILGMFTIATKEYQPQLDILQPCRDKAT</sequence>
<evidence type="ECO:0000259" key="12">
    <source>
        <dbReference type="Pfam" id="PF00884"/>
    </source>
</evidence>
<evidence type="ECO:0000256" key="7">
    <source>
        <dbReference type="ARBA" id="ARBA00023136"/>
    </source>
</evidence>
<dbReference type="EMBL" id="WABS01000041">
    <property type="protein sequence ID" value="MBI0556317.1"/>
    <property type="molecule type" value="Genomic_DNA"/>
</dbReference>
<evidence type="ECO:0000256" key="1">
    <source>
        <dbReference type="ARBA" id="ARBA00004429"/>
    </source>
</evidence>
<evidence type="ECO:0000256" key="8">
    <source>
        <dbReference type="ARBA" id="ARBA00061371"/>
    </source>
</evidence>
<evidence type="ECO:0000313" key="14">
    <source>
        <dbReference type="EMBL" id="AFI92228.1"/>
    </source>
</evidence>
<evidence type="ECO:0000256" key="10">
    <source>
        <dbReference type="ARBA" id="ARBA00082127"/>
    </source>
</evidence>
<reference evidence="17" key="3">
    <citation type="submission" date="2023-07" db="EMBL/GenBank/DDBJ databases">
        <title>Identification of Pectobacterium versatile causing blackleg of potato from New York State with a whole genome sequencing approach.</title>
        <authorList>
            <person name="Ma X."/>
            <person name="Swingle B."/>
        </authorList>
    </citation>
    <scope>NUCLEOTIDE SEQUENCE [LARGE SCALE GENOMIC DNA]</scope>
    <source>
        <strain evidence="17">NY1588A</strain>
    </source>
</reference>
<dbReference type="Gene3D" id="3.40.720.10">
    <property type="entry name" value="Alkaline Phosphatase, subunit A"/>
    <property type="match status" value="1"/>
</dbReference>
<reference evidence="14 16" key="1">
    <citation type="journal article" date="2012" name="J. Bacteriol.">
        <title>Genome sequence of Pectobacterium sp. strain SCC3193.</title>
        <authorList>
            <person name="Koskinen J.P."/>
            <person name="Laine P."/>
            <person name="Niemi O."/>
            <person name="Nykyri J."/>
            <person name="Harjunpaa H."/>
            <person name="Auvinen P."/>
            <person name="Paulin L."/>
            <person name="Pirhonen M."/>
            <person name="Palva T."/>
            <person name="Holm L."/>
        </authorList>
    </citation>
    <scope>NUCLEOTIDE SEQUENCE [LARGE SCALE GENOMIC DNA]</scope>
    <source>
        <strain evidence="14 16">SCC3193</strain>
    </source>
</reference>
<dbReference type="Proteomes" id="UP001194579">
    <property type="component" value="Unassembled WGS sequence"/>
</dbReference>
<dbReference type="InterPro" id="IPR012549">
    <property type="entry name" value="EptA-like_N"/>
</dbReference>
<evidence type="ECO:0000256" key="5">
    <source>
        <dbReference type="ARBA" id="ARBA00022692"/>
    </source>
</evidence>
<feature type="transmembrane region" description="Helical" evidence="11">
    <location>
        <begin position="12"/>
        <end position="34"/>
    </location>
</feature>
<dbReference type="FunFam" id="3.40.720.10:FF:000022">
    <property type="entry name" value="Phosphoethanolamine transferase eptA"/>
    <property type="match status" value="1"/>
</dbReference>
<dbReference type="STRING" id="1905730.W5S_4172"/>
<accession>A0A0H3IAT6</accession>
<evidence type="ECO:0000256" key="2">
    <source>
        <dbReference type="ARBA" id="ARBA00022475"/>
    </source>
</evidence>
<gene>
    <name evidence="15" type="primary">eptA</name>
    <name evidence="14" type="ordered locus">W5S_4172</name>
    <name evidence="15" type="ORF">F6Q06_17750</name>
</gene>
<dbReference type="InterPro" id="IPR000917">
    <property type="entry name" value="Sulfatase_N"/>
</dbReference>
<dbReference type="NCBIfam" id="NF008619">
    <property type="entry name" value="PRK11598.1"/>
    <property type="match status" value="1"/>
</dbReference>
<keyword evidence="6 11" id="KW-1133">Transmembrane helix</keyword>
<dbReference type="InterPro" id="IPR040423">
    <property type="entry name" value="PEA_transferase"/>
</dbReference>
<dbReference type="PANTHER" id="PTHR30443">
    <property type="entry name" value="INNER MEMBRANE PROTEIN"/>
    <property type="match status" value="1"/>
</dbReference>
<comment type="similarity">
    <text evidence="8">Belongs to the phosphoethanolamine transferase family. EptA subfamily.</text>
</comment>
<feature type="transmembrane region" description="Helical" evidence="11">
    <location>
        <begin position="46"/>
        <end position="72"/>
    </location>
</feature>
<feature type="transmembrane region" description="Helical" evidence="11">
    <location>
        <begin position="79"/>
        <end position="101"/>
    </location>
</feature>
<evidence type="ECO:0000313" key="16">
    <source>
        <dbReference type="Proteomes" id="UP000008044"/>
    </source>
</evidence>
<evidence type="ECO:0000256" key="4">
    <source>
        <dbReference type="ARBA" id="ARBA00022679"/>
    </source>
</evidence>
<reference evidence="15" key="4">
    <citation type="submission" date="2024-05" db="EMBL/GenBank/DDBJ databases">
        <title>Identification of Pectobacterium versatile causing blackleg of potato from New York State with a whole genome sequencing approach.</title>
        <authorList>
            <person name="Ma X."/>
            <person name="Swingle B."/>
        </authorList>
    </citation>
    <scope>NUCLEOTIDE SEQUENCE</scope>
    <source>
        <strain evidence="15">NY1588A</strain>
    </source>
</reference>
<dbReference type="SUPFAM" id="SSF53649">
    <property type="entry name" value="Alkaline phosphatase-like"/>
    <property type="match status" value="1"/>
</dbReference>